<dbReference type="SUPFAM" id="SSF49468">
    <property type="entry name" value="VHL"/>
    <property type="match status" value="1"/>
</dbReference>
<protein>
    <recommendedName>
        <fullName evidence="6">Sulfatase N-terminal domain-containing protein</fullName>
    </recommendedName>
</protein>
<gene>
    <name evidence="5" type="ORF">METZ01_LOCUS307697</name>
</gene>
<dbReference type="InterPro" id="IPR037140">
    <property type="entry name" value="VHL_beta_dom_sf"/>
</dbReference>
<evidence type="ECO:0000256" key="1">
    <source>
        <dbReference type="ARBA" id="ARBA00022723"/>
    </source>
</evidence>
<feature type="domain" description="von Hippel-Lindau disease tumour suppressor beta" evidence="4">
    <location>
        <begin position="215"/>
        <end position="279"/>
    </location>
</feature>
<dbReference type="GO" id="GO:0046872">
    <property type="term" value="F:metal ion binding"/>
    <property type="evidence" value="ECO:0007669"/>
    <property type="project" value="UniProtKB-KW"/>
</dbReference>
<dbReference type="AlphaFoldDB" id="A0A382N0S9"/>
<dbReference type="InterPro" id="IPR017850">
    <property type="entry name" value="Alkaline_phosphatase_core_sf"/>
</dbReference>
<proteinExistence type="predicted"/>
<dbReference type="InterPro" id="IPR036208">
    <property type="entry name" value="VHL_sf"/>
</dbReference>
<organism evidence="5">
    <name type="scientific">marine metagenome</name>
    <dbReference type="NCBI Taxonomy" id="408172"/>
    <lineage>
        <taxon>unclassified sequences</taxon>
        <taxon>metagenomes</taxon>
        <taxon>ecological metagenomes</taxon>
    </lineage>
</organism>
<evidence type="ECO:0008006" key="6">
    <source>
        <dbReference type="Google" id="ProtNLM"/>
    </source>
</evidence>
<dbReference type="GO" id="GO:0008237">
    <property type="term" value="F:metallopeptidase activity"/>
    <property type="evidence" value="ECO:0007669"/>
    <property type="project" value="InterPro"/>
</dbReference>
<reference evidence="5" key="1">
    <citation type="submission" date="2018-05" db="EMBL/GenBank/DDBJ databases">
        <authorList>
            <person name="Lanie J.A."/>
            <person name="Ng W.-L."/>
            <person name="Kazmierczak K.M."/>
            <person name="Andrzejewski T.M."/>
            <person name="Davidsen T.M."/>
            <person name="Wayne K.J."/>
            <person name="Tettelin H."/>
            <person name="Glass J.I."/>
            <person name="Rusch D."/>
            <person name="Podicherti R."/>
            <person name="Tsui H.-C.T."/>
            <person name="Winkler M.E."/>
        </authorList>
    </citation>
    <scope>NUCLEOTIDE SEQUENCE</scope>
</reference>
<dbReference type="SUPFAM" id="SSF55486">
    <property type="entry name" value="Metalloproteases ('zincins'), catalytic domain"/>
    <property type="match status" value="1"/>
</dbReference>
<dbReference type="Gene3D" id="3.40.390.10">
    <property type="entry name" value="Collagenase (Catalytic Domain)"/>
    <property type="match status" value="1"/>
</dbReference>
<dbReference type="SUPFAM" id="SSF53649">
    <property type="entry name" value="Alkaline phosphatase-like"/>
    <property type="match status" value="1"/>
</dbReference>
<dbReference type="Pfam" id="PF01847">
    <property type="entry name" value="VHL"/>
    <property type="match status" value="1"/>
</dbReference>
<keyword evidence="2" id="KW-0378">Hydrolase</keyword>
<dbReference type="Gene3D" id="2.60.40.780">
    <property type="entry name" value="von Hippel-Lindau disease tumour suppressor, beta domain"/>
    <property type="match status" value="1"/>
</dbReference>
<dbReference type="EMBL" id="UINC01097268">
    <property type="protein sequence ID" value="SVC54843.1"/>
    <property type="molecule type" value="Genomic_DNA"/>
</dbReference>
<evidence type="ECO:0000259" key="4">
    <source>
        <dbReference type="Pfam" id="PF01847"/>
    </source>
</evidence>
<keyword evidence="1" id="KW-0479">Metal-binding</keyword>
<feature type="non-terminal residue" evidence="5">
    <location>
        <position position="375"/>
    </location>
</feature>
<dbReference type="InterPro" id="IPR024053">
    <property type="entry name" value="VHL_beta_dom"/>
</dbReference>
<dbReference type="Pfam" id="PF00884">
    <property type="entry name" value="Sulfatase"/>
    <property type="match status" value="1"/>
</dbReference>
<evidence type="ECO:0000259" key="3">
    <source>
        <dbReference type="Pfam" id="PF00884"/>
    </source>
</evidence>
<dbReference type="Gene3D" id="3.40.720.10">
    <property type="entry name" value="Alkaline Phosphatase, subunit A"/>
    <property type="match status" value="1"/>
</dbReference>
<dbReference type="InterPro" id="IPR024079">
    <property type="entry name" value="MetalloPept_cat_dom_sf"/>
</dbReference>
<dbReference type="PANTHER" id="PTHR45953">
    <property type="entry name" value="IDURONATE 2-SULFATASE"/>
    <property type="match status" value="1"/>
</dbReference>
<feature type="non-terminal residue" evidence="5">
    <location>
        <position position="1"/>
    </location>
</feature>
<evidence type="ECO:0000313" key="5">
    <source>
        <dbReference type="EMBL" id="SVC54843.1"/>
    </source>
</evidence>
<dbReference type="InterPro" id="IPR000917">
    <property type="entry name" value="Sulfatase_N"/>
</dbReference>
<dbReference type="PANTHER" id="PTHR45953:SF1">
    <property type="entry name" value="IDURONATE 2-SULFATASE"/>
    <property type="match status" value="1"/>
</dbReference>
<dbReference type="GO" id="GO:0008484">
    <property type="term" value="F:sulfuric ester hydrolase activity"/>
    <property type="evidence" value="ECO:0007669"/>
    <property type="project" value="TreeGrafter"/>
</dbReference>
<feature type="domain" description="Sulfatase N-terminal" evidence="3">
    <location>
        <begin position="311"/>
        <end position="375"/>
    </location>
</feature>
<evidence type="ECO:0000256" key="2">
    <source>
        <dbReference type="ARBA" id="ARBA00022801"/>
    </source>
</evidence>
<dbReference type="GO" id="GO:0005737">
    <property type="term" value="C:cytoplasm"/>
    <property type="evidence" value="ECO:0007669"/>
    <property type="project" value="TreeGrafter"/>
</dbReference>
<sequence>VPEHSDLYPPLFWDKRARGLGADSDSERPCVSCGEENLIELPGDPYAKENILIHEFAHAIHEMGLNTIDPTFQERLETIFAQAIKKGLWKGTYAATNEMEYWAEGVQSWYGSNRQNDFEHNHVNTRKELQAYDPALATLIEEVFGKRKWIYRKPSERKPASAHMKGFDLEKESAFEWPQHLIDWQKLYERGLVSLAPENAPEIQPLAIDAKEADRSLFSDRETEFFVHNFSVQALRIDWVTFEGKFANYARLRPGDQRYFSSFANHAWQLSEAETGKPIARYVLPDVNASQLNVGNAQVLAALAPKPKAKPNVLFVAVDDLNADLGTYGHPLVHSPNVDRLAKQGLRFDRAYCQYPVCNPSRSSFLTGLYPEQTG</sequence>
<accession>A0A382N0S9</accession>
<name>A0A382N0S9_9ZZZZ</name>